<dbReference type="Pfam" id="PF00400">
    <property type="entry name" value="WD40"/>
    <property type="match status" value="3"/>
</dbReference>
<dbReference type="Gene3D" id="3.30.40.10">
    <property type="entry name" value="Zinc/RING finger domain, C3HC4 (zinc finger)"/>
    <property type="match status" value="1"/>
</dbReference>
<dbReference type="Pfam" id="PF01363">
    <property type="entry name" value="FYVE"/>
    <property type="match status" value="1"/>
</dbReference>
<dbReference type="InterPro" id="IPR013083">
    <property type="entry name" value="Znf_RING/FYVE/PHD"/>
</dbReference>
<evidence type="ECO:0000256" key="4">
    <source>
        <dbReference type="ARBA" id="ARBA00022737"/>
    </source>
</evidence>
<evidence type="ECO:0000256" key="8">
    <source>
        <dbReference type="PROSITE-ProRule" id="PRU00091"/>
    </source>
</evidence>
<evidence type="ECO:0000256" key="7">
    <source>
        <dbReference type="ARBA" id="ARBA00022833"/>
    </source>
</evidence>
<dbReference type="InterPro" id="IPR020472">
    <property type="entry name" value="WD40_PAC1"/>
</dbReference>
<evidence type="ECO:0000313" key="12">
    <source>
        <dbReference type="RefSeq" id="XP_014662505.1"/>
    </source>
</evidence>
<dbReference type="SUPFAM" id="SSF50978">
    <property type="entry name" value="WD40 repeat-like"/>
    <property type="match status" value="1"/>
</dbReference>
<protein>
    <submittedName>
        <fullName evidence="12">WD repeat and FYVE domain-containing protein 2-like</fullName>
    </submittedName>
</protein>
<sequence>MAAEIQSDSYNSGTVRKKPYLLNKLEGCDSTINAAVMIPREEGVISVSSDRNLRVWLKRDSGQYWPSICHPMPAIPTSLSYNMETRRLFVGMENGTISEFSLSEDYNRISHQRDYLAHQSNVTQVHFVLPCEWVLSCGRDKYFTWHCSETGRRLGGFQANSWCTALDFDIQTKHAFIGDLSGAITVLKVDNNDYVYITTLKGHSGSIRCLAWDPVKRLLCSGSFDQLVIVWDIGGQKGTAFELQGHHQKVTGLSYATGTQQLFSAAEDCIIITWDMTLQRNETPDWLDSDTCQKCGEPFFWNVKDMWDRKTIGVRQHHCRKCGRAVCDKCSAHRSRLPLLGHEFEVRVCDDCVRSLSEDDKKSHALFHDARHHVVCMNLDETTGRLVTAGTDSVIKIWDVSHMVNP</sequence>
<evidence type="ECO:0000256" key="3">
    <source>
        <dbReference type="ARBA" id="ARBA00022723"/>
    </source>
</evidence>
<reference evidence="12" key="1">
    <citation type="submission" date="2025-08" db="UniProtKB">
        <authorList>
            <consortium name="RefSeq"/>
        </authorList>
    </citation>
    <scope>IDENTIFICATION</scope>
</reference>
<evidence type="ECO:0000256" key="5">
    <source>
        <dbReference type="ARBA" id="ARBA00022753"/>
    </source>
</evidence>
<dbReference type="InterPro" id="IPR015943">
    <property type="entry name" value="WD40/YVTN_repeat-like_dom_sf"/>
</dbReference>
<dbReference type="PROSITE" id="PS50082">
    <property type="entry name" value="WD_REPEATS_2"/>
    <property type="match status" value="3"/>
</dbReference>
<evidence type="ECO:0000256" key="2">
    <source>
        <dbReference type="ARBA" id="ARBA00022574"/>
    </source>
</evidence>
<dbReference type="PANTHER" id="PTHR46189:SF1">
    <property type="entry name" value="LD41958P"/>
    <property type="match status" value="1"/>
</dbReference>
<dbReference type="SUPFAM" id="SSF57903">
    <property type="entry name" value="FYVE/PHD zinc finger"/>
    <property type="match status" value="1"/>
</dbReference>
<dbReference type="RefSeq" id="XP_014662505.1">
    <property type="nucleotide sequence ID" value="XM_014807019.1"/>
</dbReference>
<keyword evidence="11" id="KW-1185">Reference proteome</keyword>
<dbReference type="InterPro" id="IPR017455">
    <property type="entry name" value="Znf_FYVE-rel"/>
</dbReference>
<feature type="domain" description="FYVE-type" evidence="10">
    <location>
        <begin position="286"/>
        <end position="357"/>
    </location>
</feature>
<keyword evidence="2 9" id="KW-0853">WD repeat</keyword>
<name>A0ABM1DRD4_PRICU</name>
<dbReference type="Proteomes" id="UP000695022">
    <property type="component" value="Unplaced"/>
</dbReference>
<comment type="subcellular location">
    <subcellularLocation>
        <location evidence="1">Early endosome</location>
    </subcellularLocation>
</comment>
<keyword evidence="6 8" id="KW-0863">Zinc-finger</keyword>
<keyword evidence="7" id="KW-0862">Zinc</keyword>
<dbReference type="SMART" id="SM00320">
    <property type="entry name" value="WD40"/>
    <property type="match status" value="5"/>
</dbReference>
<dbReference type="InterPro" id="IPR011011">
    <property type="entry name" value="Znf_FYVE_PHD"/>
</dbReference>
<accession>A0ABM1DRD4</accession>
<evidence type="ECO:0000256" key="1">
    <source>
        <dbReference type="ARBA" id="ARBA00004412"/>
    </source>
</evidence>
<feature type="repeat" description="WD" evidence="9">
    <location>
        <begin position="243"/>
        <end position="276"/>
    </location>
</feature>
<dbReference type="InterPro" id="IPR000306">
    <property type="entry name" value="Znf_FYVE"/>
</dbReference>
<keyword evidence="3" id="KW-0479">Metal-binding</keyword>
<keyword evidence="4" id="KW-0677">Repeat</keyword>
<dbReference type="PROSITE" id="PS50294">
    <property type="entry name" value="WD_REPEATS_REGION"/>
    <property type="match status" value="3"/>
</dbReference>
<dbReference type="InterPro" id="IPR019775">
    <property type="entry name" value="WD40_repeat_CS"/>
</dbReference>
<dbReference type="InterPro" id="IPR001680">
    <property type="entry name" value="WD40_rpt"/>
</dbReference>
<dbReference type="GeneID" id="106805440"/>
<gene>
    <name evidence="12" type="primary">LOC106805440</name>
</gene>
<feature type="repeat" description="WD" evidence="9">
    <location>
        <begin position="367"/>
        <end position="401"/>
    </location>
</feature>
<dbReference type="InterPro" id="IPR042234">
    <property type="entry name" value="WDFY1/WDFY2"/>
</dbReference>
<dbReference type="PANTHER" id="PTHR46189">
    <property type="entry name" value="LD41958P"/>
    <property type="match status" value="1"/>
</dbReference>
<dbReference type="CDD" id="cd15718">
    <property type="entry name" value="FYVE_WDFY1_like"/>
    <property type="match status" value="1"/>
</dbReference>
<dbReference type="SMART" id="SM00064">
    <property type="entry name" value="FYVE"/>
    <property type="match status" value="1"/>
</dbReference>
<dbReference type="Gene3D" id="2.130.10.10">
    <property type="entry name" value="YVTN repeat-like/Quinoprotein amine dehydrogenase"/>
    <property type="match status" value="2"/>
</dbReference>
<dbReference type="PROSITE" id="PS00678">
    <property type="entry name" value="WD_REPEATS_1"/>
    <property type="match status" value="3"/>
</dbReference>
<organism evidence="11 12">
    <name type="scientific">Priapulus caudatus</name>
    <name type="common">Priapulid worm</name>
    <dbReference type="NCBI Taxonomy" id="37621"/>
    <lineage>
        <taxon>Eukaryota</taxon>
        <taxon>Metazoa</taxon>
        <taxon>Ecdysozoa</taxon>
        <taxon>Scalidophora</taxon>
        <taxon>Priapulida</taxon>
        <taxon>Priapulimorpha</taxon>
        <taxon>Priapulimorphida</taxon>
        <taxon>Priapulidae</taxon>
        <taxon>Priapulus</taxon>
    </lineage>
</organism>
<keyword evidence="5" id="KW-0967">Endosome</keyword>
<feature type="repeat" description="WD" evidence="9">
    <location>
        <begin position="200"/>
        <end position="233"/>
    </location>
</feature>
<evidence type="ECO:0000256" key="9">
    <source>
        <dbReference type="PROSITE-ProRule" id="PRU00221"/>
    </source>
</evidence>
<evidence type="ECO:0000313" key="11">
    <source>
        <dbReference type="Proteomes" id="UP000695022"/>
    </source>
</evidence>
<proteinExistence type="predicted"/>
<evidence type="ECO:0000259" key="10">
    <source>
        <dbReference type="PROSITE" id="PS50178"/>
    </source>
</evidence>
<evidence type="ECO:0000256" key="6">
    <source>
        <dbReference type="ARBA" id="ARBA00022771"/>
    </source>
</evidence>
<dbReference type="PROSITE" id="PS50178">
    <property type="entry name" value="ZF_FYVE"/>
    <property type="match status" value="1"/>
</dbReference>
<dbReference type="InterPro" id="IPR036322">
    <property type="entry name" value="WD40_repeat_dom_sf"/>
</dbReference>
<dbReference type="PRINTS" id="PR00320">
    <property type="entry name" value="GPROTEINBRPT"/>
</dbReference>